<dbReference type="Gene3D" id="3.30.1360.120">
    <property type="entry name" value="Probable tRNA modification gtpase trme, domain 1"/>
    <property type="match status" value="1"/>
</dbReference>
<evidence type="ECO:0000313" key="3">
    <source>
        <dbReference type="Proteomes" id="UP001431776"/>
    </source>
</evidence>
<dbReference type="NCBIfam" id="TIGR00231">
    <property type="entry name" value="small_GTP"/>
    <property type="match status" value="1"/>
</dbReference>
<dbReference type="InterPro" id="IPR027266">
    <property type="entry name" value="TrmE/GcvT-like"/>
</dbReference>
<gene>
    <name evidence="2" type="ORF">QJ522_20135</name>
</gene>
<dbReference type="GO" id="GO:0002098">
    <property type="term" value="P:tRNA wobble uridine modification"/>
    <property type="evidence" value="ECO:0007669"/>
    <property type="project" value="TreeGrafter"/>
</dbReference>
<dbReference type="Proteomes" id="UP001431776">
    <property type="component" value="Unassembled WGS sequence"/>
</dbReference>
<keyword evidence="3" id="KW-1185">Reference proteome</keyword>
<dbReference type="GO" id="GO:0005525">
    <property type="term" value="F:GTP binding"/>
    <property type="evidence" value="ECO:0007669"/>
    <property type="project" value="InterPro"/>
</dbReference>
<feature type="domain" description="G" evidence="1">
    <location>
        <begin position="189"/>
        <end position="306"/>
    </location>
</feature>
<dbReference type="InterPro" id="IPR006073">
    <property type="entry name" value="GTP-bd"/>
</dbReference>
<dbReference type="PRINTS" id="PR00326">
    <property type="entry name" value="GTP1OBG"/>
</dbReference>
<dbReference type="EMBL" id="JASCXX010000034">
    <property type="protein sequence ID" value="MDI6451382.1"/>
    <property type="molecule type" value="Genomic_DNA"/>
</dbReference>
<organism evidence="2 3">
    <name type="scientific">Anaerobaca lacustris</name>
    <dbReference type="NCBI Taxonomy" id="3044600"/>
    <lineage>
        <taxon>Bacteria</taxon>
        <taxon>Pseudomonadati</taxon>
        <taxon>Planctomycetota</taxon>
        <taxon>Phycisphaerae</taxon>
        <taxon>Sedimentisphaerales</taxon>
        <taxon>Anaerobacaceae</taxon>
        <taxon>Anaerobaca</taxon>
    </lineage>
</organism>
<protein>
    <submittedName>
        <fullName evidence="2">50S ribosome-binding GTPase</fullName>
    </submittedName>
</protein>
<comment type="caution">
    <text evidence="2">The sequence shown here is derived from an EMBL/GenBank/DDBJ whole genome shotgun (WGS) entry which is preliminary data.</text>
</comment>
<dbReference type="Gene3D" id="3.40.50.300">
    <property type="entry name" value="P-loop containing nucleotide triphosphate hydrolases"/>
    <property type="match status" value="1"/>
</dbReference>
<dbReference type="AlphaFoldDB" id="A0AAW6U0J3"/>
<sequence length="394" mass="41312">MGLFAAVMTGPGAGAIATILLVGESAHGVLSDIFQPSGNRPPIFQAGRILLGHIVDGDDTVDQVTIGCEGPGTFAIHCHGNPLIVERIMKLLQGRGVELLAAERLLARTFAAEQPNDSIAVEAKLALAKVKTLEGVRIIASQMEGGLSQKVRQWSLEIDSVAADEIARQARQILRDSEVARPIVSGCTLALIGPPNTGKSTLLNALAGCEKAIVTDIEGTTRDWVSCEILMGPLAATVIDTAGLDADAVAAGRDEIDPAAQARSIEILHRADLVLLVLDLSRPEVRIDPKLLETLAGKRVVTVLNKSDLPPRLDPAALPARLGAPVRISARHATDLDNLIGAIGRTLGVADFDPHTPIAFTPRQKALLERLASAAAPSNPAATIATLRHGPVEG</sequence>
<reference evidence="2" key="1">
    <citation type="submission" date="2023-05" db="EMBL/GenBank/DDBJ databases">
        <title>Anaerotaeda fermentans gen. nov., sp. nov., a novel anaerobic planctomycete of the new family within the order Sedimentisphaerales isolated from Taman Peninsula, Russia.</title>
        <authorList>
            <person name="Khomyakova M.A."/>
            <person name="Merkel A.Y."/>
            <person name="Slobodkin A.I."/>
        </authorList>
    </citation>
    <scope>NUCLEOTIDE SEQUENCE</scope>
    <source>
        <strain evidence="2">M17dextr</strain>
    </source>
</reference>
<dbReference type="Pfam" id="PF01926">
    <property type="entry name" value="MMR_HSR1"/>
    <property type="match status" value="1"/>
</dbReference>
<dbReference type="SUPFAM" id="SSF103025">
    <property type="entry name" value="Folate-binding domain"/>
    <property type="match status" value="1"/>
</dbReference>
<dbReference type="GO" id="GO:0005737">
    <property type="term" value="C:cytoplasm"/>
    <property type="evidence" value="ECO:0007669"/>
    <property type="project" value="TreeGrafter"/>
</dbReference>
<name>A0AAW6U0J3_9BACT</name>
<dbReference type="GO" id="GO:0030488">
    <property type="term" value="P:tRNA methylation"/>
    <property type="evidence" value="ECO:0007669"/>
    <property type="project" value="TreeGrafter"/>
</dbReference>
<dbReference type="PANTHER" id="PTHR42714">
    <property type="entry name" value="TRNA MODIFICATION GTPASE GTPBP3"/>
    <property type="match status" value="1"/>
</dbReference>
<evidence type="ECO:0000313" key="2">
    <source>
        <dbReference type="EMBL" id="MDI6451382.1"/>
    </source>
</evidence>
<dbReference type="RefSeq" id="WP_349246790.1">
    <property type="nucleotide sequence ID" value="NZ_JASCXX010000034.1"/>
</dbReference>
<evidence type="ECO:0000259" key="1">
    <source>
        <dbReference type="Pfam" id="PF01926"/>
    </source>
</evidence>
<dbReference type="PANTHER" id="PTHR42714:SF6">
    <property type="entry name" value="TRANSLATION INITIATION FACTOR IF-2"/>
    <property type="match status" value="1"/>
</dbReference>
<dbReference type="SUPFAM" id="SSF52540">
    <property type="entry name" value="P-loop containing nucleoside triphosphate hydrolases"/>
    <property type="match status" value="1"/>
</dbReference>
<dbReference type="Gene3D" id="1.20.120.430">
    <property type="entry name" value="tRNA modification GTPase MnmE domain 2"/>
    <property type="match status" value="1"/>
</dbReference>
<dbReference type="InterPro" id="IPR005225">
    <property type="entry name" value="Small_GTP-bd"/>
</dbReference>
<proteinExistence type="predicted"/>
<accession>A0AAW6U0J3</accession>
<dbReference type="InterPro" id="IPR027368">
    <property type="entry name" value="MnmE_dom2"/>
</dbReference>
<dbReference type="InterPro" id="IPR027417">
    <property type="entry name" value="P-loop_NTPase"/>
</dbReference>